<dbReference type="AlphaFoldDB" id="C8VZD2"/>
<dbReference type="SUPFAM" id="SSF48024">
    <property type="entry name" value="N-terminal domain of DnaB helicase"/>
    <property type="match status" value="1"/>
</dbReference>
<dbReference type="InterPro" id="IPR007693">
    <property type="entry name" value="DNA_helicase_DnaB-like_N"/>
</dbReference>
<dbReference type="GO" id="GO:0005524">
    <property type="term" value="F:ATP binding"/>
    <property type="evidence" value="ECO:0007669"/>
    <property type="project" value="InterPro"/>
</dbReference>
<keyword evidence="2" id="KW-0238">DNA-binding</keyword>
<dbReference type="RefSeq" id="WP_015759547.1">
    <property type="nucleotide sequence ID" value="NC_013216.1"/>
</dbReference>
<dbReference type="Gene3D" id="1.10.860.10">
    <property type="entry name" value="DNAb Helicase, Chain A"/>
    <property type="match status" value="1"/>
</dbReference>
<dbReference type="eggNOG" id="COG0305">
    <property type="taxonomic scope" value="Bacteria"/>
</dbReference>
<proteinExistence type="predicted"/>
<organism evidence="4 5">
    <name type="scientific">Desulfofarcimen acetoxidans (strain ATCC 49208 / DSM 771 / KCTC 5769 / VKM B-1644 / 5575)</name>
    <name type="common">Desulfotomaculum acetoxidans</name>
    <dbReference type="NCBI Taxonomy" id="485916"/>
    <lineage>
        <taxon>Bacteria</taxon>
        <taxon>Bacillati</taxon>
        <taxon>Bacillota</taxon>
        <taxon>Clostridia</taxon>
        <taxon>Eubacteriales</taxon>
        <taxon>Peptococcaceae</taxon>
        <taxon>Desulfofarcimen</taxon>
    </lineage>
</organism>
<dbReference type="OrthoDB" id="9773982at2"/>
<sequence>MSVKLMPVSEIKESTDIIEVNQLLKEDWYLLDSYQSNGKLVYVVALVKKMKARLDERDPDQPFSRMEYEQNVLGGLLLEPTTIEKVSTILSVEDFSIDKHRIIYKAIKNLHDNDSRVGLCTVYEMLSLLDLLDQAGGTKYISMLHGVVPTANNIMYYAQVLSENRLKNETPRDISQQ</sequence>
<dbReference type="HOGENOM" id="CLU_1515528_0_0_9"/>
<protein>
    <submittedName>
        <fullName evidence="4">DnaB domain protein helicase domain protein</fullName>
    </submittedName>
</protein>
<dbReference type="InterPro" id="IPR016136">
    <property type="entry name" value="DNA_helicase_N/primase_C"/>
</dbReference>
<dbReference type="Proteomes" id="UP000002217">
    <property type="component" value="Chromosome"/>
</dbReference>
<dbReference type="PANTHER" id="PTHR30153:SF2">
    <property type="entry name" value="REPLICATIVE DNA HELICASE"/>
    <property type="match status" value="1"/>
</dbReference>
<dbReference type="KEGG" id="dae:Dtox_4210"/>
<keyword evidence="5" id="KW-1185">Reference proteome</keyword>
<dbReference type="GO" id="GO:0003677">
    <property type="term" value="F:DNA binding"/>
    <property type="evidence" value="ECO:0007669"/>
    <property type="project" value="UniProtKB-KW"/>
</dbReference>
<keyword evidence="1" id="KW-0235">DNA replication</keyword>
<gene>
    <name evidence="4" type="ordered locus">Dtox_4210</name>
</gene>
<evidence type="ECO:0000256" key="2">
    <source>
        <dbReference type="ARBA" id="ARBA00023125"/>
    </source>
</evidence>
<dbReference type="GO" id="GO:0003678">
    <property type="term" value="F:DNA helicase activity"/>
    <property type="evidence" value="ECO:0007669"/>
    <property type="project" value="InterPro"/>
</dbReference>
<feature type="domain" description="DNA helicase DnaB-like N-terminal" evidence="3">
    <location>
        <begin position="64"/>
        <end position="163"/>
    </location>
</feature>
<evidence type="ECO:0000256" key="1">
    <source>
        <dbReference type="ARBA" id="ARBA00022705"/>
    </source>
</evidence>
<dbReference type="GO" id="GO:0005829">
    <property type="term" value="C:cytosol"/>
    <property type="evidence" value="ECO:0007669"/>
    <property type="project" value="TreeGrafter"/>
</dbReference>
<evidence type="ECO:0000313" key="5">
    <source>
        <dbReference type="Proteomes" id="UP000002217"/>
    </source>
</evidence>
<keyword evidence="4" id="KW-0378">Hydrolase</keyword>
<dbReference type="GO" id="GO:0006260">
    <property type="term" value="P:DNA replication"/>
    <property type="evidence" value="ECO:0007669"/>
    <property type="project" value="UniProtKB-KW"/>
</dbReference>
<evidence type="ECO:0000259" key="3">
    <source>
        <dbReference type="Pfam" id="PF00772"/>
    </source>
</evidence>
<accession>C8VZD2</accession>
<dbReference type="STRING" id="485916.Dtox_4210"/>
<reference evidence="4 5" key="1">
    <citation type="journal article" date="2009" name="Stand. Genomic Sci.">
        <title>Complete genome sequence of Desulfotomaculum acetoxidans type strain (5575).</title>
        <authorList>
            <person name="Spring S."/>
            <person name="Lapidus A."/>
            <person name="Schroder M."/>
            <person name="Gleim D."/>
            <person name="Sims D."/>
            <person name="Meincke L."/>
            <person name="Glavina Del Rio T."/>
            <person name="Tice H."/>
            <person name="Copeland A."/>
            <person name="Cheng J.F."/>
            <person name="Lucas S."/>
            <person name="Chen F."/>
            <person name="Nolan M."/>
            <person name="Bruce D."/>
            <person name="Goodwin L."/>
            <person name="Pitluck S."/>
            <person name="Ivanova N."/>
            <person name="Mavromatis K."/>
            <person name="Mikhailova N."/>
            <person name="Pati A."/>
            <person name="Chen A."/>
            <person name="Palaniappan K."/>
            <person name="Land M."/>
            <person name="Hauser L."/>
            <person name="Chang Y.J."/>
            <person name="Jeffries C.D."/>
            <person name="Chain P."/>
            <person name="Saunders E."/>
            <person name="Brettin T."/>
            <person name="Detter J.C."/>
            <person name="Goker M."/>
            <person name="Bristow J."/>
            <person name="Eisen J.A."/>
            <person name="Markowitz V."/>
            <person name="Hugenholtz P."/>
            <person name="Kyrpides N.C."/>
            <person name="Klenk H.P."/>
            <person name="Han C."/>
        </authorList>
    </citation>
    <scope>NUCLEOTIDE SEQUENCE [LARGE SCALE GENOMIC DNA]</scope>
    <source>
        <strain evidence="5">ATCC 49208 / DSM 771 / VKM B-1644</strain>
    </source>
</reference>
<name>C8VZD2_DESAS</name>
<keyword evidence="4" id="KW-0067">ATP-binding</keyword>
<keyword evidence="4" id="KW-0547">Nucleotide-binding</keyword>
<evidence type="ECO:0000313" key="4">
    <source>
        <dbReference type="EMBL" id="ACV64877.1"/>
    </source>
</evidence>
<dbReference type="Pfam" id="PF00772">
    <property type="entry name" value="DnaB"/>
    <property type="match status" value="1"/>
</dbReference>
<dbReference type="PANTHER" id="PTHR30153">
    <property type="entry name" value="REPLICATIVE DNA HELICASE DNAB"/>
    <property type="match status" value="1"/>
</dbReference>
<dbReference type="InterPro" id="IPR036185">
    <property type="entry name" value="DNA_heli_DnaB-like_N_sf"/>
</dbReference>
<dbReference type="EMBL" id="CP001720">
    <property type="protein sequence ID" value="ACV64877.1"/>
    <property type="molecule type" value="Genomic_DNA"/>
</dbReference>
<keyword evidence="4" id="KW-0347">Helicase</keyword>